<gene>
    <name evidence="11" type="ordered locus">Rvan_1529</name>
</gene>
<evidence type="ECO:0000259" key="9">
    <source>
        <dbReference type="Pfam" id="PF07662"/>
    </source>
</evidence>
<feature type="transmembrane region" description="Helical" evidence="7">
    <location>
        <begin position="261"/>
        <end position="288"/>
    </location>
</feature>
<proteinExistence type="inferred from homology"/>
<dbReference type="Pfam" id="PF07670">
    <property type="entry name" value="Gate"/>
    <property type="match status" value="1"/>
</dbReference>
<feature type="transmembrane region" description="Helical" evidence="7">
    <location>
        <begin position="357"/>
        <end position="380"/>
    </location>
</feature>
<dbReference type="Pfam" id="PF07662">
    <property type="entry name" value="Nucleos_tra2_C"/>
    <property type="match status" value="1"/>
</dbReference>
<evidence type="ECO:0000256" key="5">
    <source>
        <dbReference type="ARBA" id="ARBA00022989"/>
    </source>
</evidence>
<feature type="transmembrane region" description="Helical" evidence="7">
    <location>
        <begin position="392"/>
        <end position="414"/>
    </location>
</feature>
<protein>
    <submittedName>
        <fullName evidence="11">Na+ dependent nucleoside transporter domain protein</fullName>
    </submittedName>
</protein>
<keyword evidence="6 7" id="KW-0472">Membrane</keyword>
<dbReference type="PANTHER" id="PTHR10590:SF4">
    <property type="entry name" value="SOLUTE CARRIER FAMILY 28 MEMBER 3"/>
    <property type="match status" value="1"/>
</dbReference>
<dbReference type="Pfam" id="PF01773">
    <property type="entry name" value="Nucleos_tra2_N"/>
    <property type="match status" value="1"/>
</dbReference>
<feature type="domain" description="Concentrative nucleoside transporter N-terminal" evidence="8">
    <location>
        <begin position="8"/>
        <end position="81"/>
    </location>
</feature>
<dbReference type="InterPro" id="IPR011642">
    <property type="entry name" value="Gate_dom"/>
</dbReference>
<keyword evidence="3" id="KW-1003">Cell membrane</keyword>
<dbReference type="EMBL" id="CP002292">
    <property type="protein sequence ID" value="ADP70781.1"/>
    <property type="molecule type" value="Genomic_DNA"/>
</dbReference>
<evidence type="ECO:0000256" key="3">
    <source>
        <dbReference type="ARBA" id="ARBA00022475"/>
    </source>
</evidence>
<evidence type="ECO:0000313" key="11">
    <source>
        <dbReference type="EMBL" id="ADP70781.1"/>
    </source>
</evidence>
<dbReference type="RefSeq" id="WP_013419177.1">
    <property type="nucleotide sequence ID" value="NC_014664.1"/>
</dbReference>
<dbReference type="AlphaFoldDB" id="E3I7S7"/>
<dbReference type="PANTHER" id="PTHR10590">
    <property type="entry name" value="SODIUM/NUCLEOSIDE COTRANSPORTER"/>
    <property type="match status" value="1"/>
</dbReference>
<evidence type="ECO:0000256" key="4">
    <source>
        <dbReference type="ARBA" id="ARBA00022692"/>
    </source>
</evidence>
<evidence type="ECO:0000256" key="7">
    <source>
        <dbReference type="SAM" id="Phobius"/>
    </source>
</evidence>
<keyword evidence="12" id="KW-1185">Reference proteome</keyword>
<keyword evidence="4 7" id="KW-0812">Transmembrane</keyword>
<feature type="transmembrane region" description="Helical" evidence="7">
    <location>
        <begin position="140"/>
        <end position="163"/>
    </location>
</feature>
<feature type="transmembrane region" description="Helical" evidence="7">
    <location>
        <begin position="29"/>
        <end position="47"/>
    </location>
</feature>
<evidence type="ECO:0000256" key="1">
    <source>
        <dbReference type="ARBA" id="ARBA00004651"/>
    </source>
</evidence>
<feature type="domain" description="Concentrative nucleoside transporter C-terminal" evidence="9">
    <location>
        <begin position="209"/>
        <end position="412"/>
    </location>
</feature>
<evidence type="ECO:0000313" key="12">
    <source>
        <dbReference type="Proteomes" id="UP000001399"/>
    </source>
</evidence>
<organism evidence="11 12">
    <name type="scientific">Rhodomicrobium vannielii (strain ATCC 17100 / DSM 162 / LMG 4299 / NCIMB 10020 / ATH 3.1.1)</name>
    <dbReference type="NCBI Taxonomy" id="648757"/>
    <lineage>
        <taxon>Bacteria</taxon>
        <taxon>Pseudomonadati</taxon>
        <taxon>Pseudomonadota</taxon>
        <taxon>Alphaproteobacteria</taxon>
        <taxon>Hyphomicrobiales</taxon>
        <taxon>Hyphomicrobiaceae</taxon>
        <taxon>Rhodomicrobium</taxon>
    </lineage>
</organism>
<dbReference type="GO" id="GO:0015293">
    <property type="term" value="F:symporter activity"/>
    <property type="evidence" value="ECO:0007669"/>
    <property type="project" value="TreeGrafter"/>
</dbReference>
<feature type="transmembrane region" description="Helical" evidence="7">
    <location>
        <begin position="209"/>
        <end position="230"/>
    </location>
</feature>
<sequence>MQVVHGLAGIAALLAVSWCLSEDRWRLPLRIVAGGIALQLALAVLFIEFPPATAVFATLNDAVGALQTATDAGTALVFGYLGGAPLPFSEVTPGASFVLAFKAFPLVLVISALASLMLYLGILQRIVGGFAFILRNTLGIGGALGLGGAVHIFVGMVEAPLLVRAYLMRMSRGELFALMSCGMAGVAGTMMVIYASLLGPVIPGALGNILIASVISTPAALAIAAIMVPFEAGAREPAVLEQSDPPSSALEAITRGTTDGIFLVASIIAMLIVFVALVHLVNAVLGLIPYPGGGAFTLQQLFGFIFKPLLWAIGIGTSELDTAAGLMATKTVVNEFAAYLDLARLPPDALSPRSKMIMTYALCGFANFGSAGIMIGGMSVMAPERRSEIVELAPRSIVSGTLATMSSGAIAGMLV</sequence>
<dbReference type="GO" id="GO:0005337">
    <property type="term" value="F:nucleoside transmembrane transporter activity"/>
    <property type="evidence" value="ECO:0007669"/>
    <property type="project" value="InterPro"/>
</dbReference>
<dbReference type="KEGG" id="rva:Rvan_1529"/>
<comment type="subcellular location">
    <subcellularLocation>
        <location evidence="1">Cell membrane</location>
        <topology evidence="1">Multi-pass membrane protein</topology>
    </subcellularLocation>
</comment>
<evidence type="ECO:0000256" key="2">
    <source>
        <dbReference type="ARBA" id="ARBA00009033"/>
    </source>
</evidence>
<feature type="domain" description="Nucleoside transporter/FeoB GTPase Gate" evidence="10">
    <location>
        <begin position="100"/>
        <end position="200"/>
    </location>
</feature>
<keyword evidence="5 7" id="KW-1133">Transmembrane helix</keyword>
<feature type="transmembrane region" description="Helical" evidence="7">
    <location>
        <begin position="175"/>
        <end position="197"/>
    </location>
</feature>
<reference evidence="12" key="1">
    <citation type="journal article" date="2011" name="J. Bacteriol.">
        <title>Genome sequences of eight morphologically diverse alphaproteobacteria.</title>
        <authorList>
            <consortium name="US DOE Joint Genome Institute"/>
            <person name="Brown P.J."/>
            <person name="Kysela D.T."/>
            <person name="Buechlein A."/>
            <person name="Hemmerich C."/>
            <person name="Brun Y.V."/>
        </authorList>
    </citation>
    <scope>NUCLEOTIDE SEQUENCE [LARGE SCALE GENOMIC DNA]</scope>
    <source>
        <strain evidence="12">ATCC 17100 / ATH 3.1.1 / DSM 162 / LMG 4299</strain>
    </source>
</reference>
<name>E3I7S7_RHOVT</name>
<dbReference type="Proteomes" id="UP000001399">
    <property type="component" value="Chromosome"/>
</dbReference>
<evidence type="ECO:0000256" key="6">
    <source>
        <dbReference type="ARBA" id="ARBA00023136"/>
    </source>
</evidence>
<dbReference type="OrthoDB" id="9766455at2"/>
<dbReference type="GO" id="GO:0005886">
    <property type="term" value="C:plasma membrane"/>
    <property type="evidence" value="ECO:0007669"/>
    <property type="project" value="UniProtKB-SubCell"/>
</dbReference>
<dbReference type="InterPro" id="IPR008276">
    <property type="entry name" value="C_nuclsd_transpt"/>
</dbReference>
<feature type="transmembrane region" description="Helical" evidence="7">
    <location>
        <begin position="106"/>
        <end position="134"/>
    </location>
</feature>
<evidence type="ECO:0000259" key="8">
    <source>
        <dbReference type="Pfam" id="PF01773"/>
    </source>
</evidence>
<dbReference type="HOGENOM" id="CLU_016813_4_2_5"/>
<dbReference type="STRING" id="648757.Rvan_1529"/>
<dbReference type="InterPro" id="IPR002668">
    <property type="entry name" value="CNT_N_dom"/>
</dbReference>
<dbReference type="InterPro" id="IPR011657">
    <property type="entry name" value="CNT_C_dom"/>
</dbReference>
<evidence type="ECO:0000259" key="10">
    <source>
        <dbReference type="Pfam" id="PF07670"/>
    </source>
</evidence>
<accession>E3I7S7</accession>
<dbReference type="eggNOG" id="COG1972">
    <property type="taxonomic scope" value="Bacteria"/>
</dbReference>
<comment type="similarity">
    <text evidence="2">Belongs to the concentrative nucleoside transporter (CNT) (TC 2.A.41) family.</text>
</comment>